<reference evidence="1" key="1">
    <citation type="submission" date="2019-04" db="EMBL/GenBank/DDBJ databases">
        <title>Microbes associate with the intestines of laboratory mice.</title>
        <authorList>
            <person name="Navarre W."/>
            <person name="Wong E."/>
            <person name="Huang K."/>
            <person name="Tropini C."/>
            <person name="Ng K."/>
            <person name="Yu B."/>
        </authorList>
    </citation>
    <scope>NUCLEOTIDE SEQUENCE</scope>
    <source>
        <strain evidence="1">NM04_E33</strain>
    </source>
</reference>
<comment type="caution">
    <text evidence="1">The sequence shown here is derived from an EMBL/GenBank/DDBJ whole genome shotgun (WGS) entry which is preliminary data.</text>
</comment>
<name>A0AC61RHE8_9BACT</name>
<evidence type="ECO:0000313" key="2">
    <source>
        <dbReference type="Proteomes" id="UP000306319"/>
    </source>
</evidence>
<evidence type="ECO:0000313" key="1">
    <source>
        <dbReference type="EMBL" id="TGY77558.1"/>
    </source>
</evidence>
<keyword evidence="2" id="KW-1185">Reference proteome</keyword>
<organism evidence="1 2">
    <name type="scientific">Lepagella muris</name>
    <dbReference type="NCBI Taxonomy" id="3032870"/>
    <lineage>
        <taxon>Bacteria</taxon>
        <taxon>Pseudomonadati</taxon>
        <taxon>Bacteroidota</taxon>
        <taxon>Bacteroidia</taxon>
        <taxon>Bacteroidales</taxon>
        <taxon>Muribaculaceae</taxon>
        <taxon>Lepagella</taxon>
    </lineage>
</organism>
<sequence length="241" mass="26960">MNGLTVADFADTGQWRLILKIFNTGIVAYLENTIHTDLEPQMLFSTQWEADGVNLLRNIENAVYDHPRVLDDFSAKIIIYDPRTVFLPTELAEESEGGEETYYTALYEADPSDVITGSDADVTVAYAPARGLKGFLRRTFPGARVECNLMDMLKRCRNDGEGYRMYVEVREGEADFVFLNGRDLISASTHGWTSGDDIVYHALNIMEVYGVAYSEVACRLTGDHLPEETAEALGKFCGNKE</sequence>
<proteinExistence type="predicted"/>
<gene>
    <name evidence="1" type="ORF">E5331_14020</name>
</gene>
<dbReference type="Proteomes" id="UP000306319">
    <property type="component" value="Unassembled WGS sequence"/>
</dbReference>
<dbReference type="EMBL" id="SRYB01000023">
    <property type="protein sequence ID" value="TGY77558.1"/>
    <property type="molecule type" value="Genomic_DNA"/>
</dbReference>
<protein>
    <submittedName>
        <fullName evidence="1">DUF3822 family protein</fullName>
    </submittedName>
</protein>
<accession>A0AC61RHE8</accession>